<gene>
    <name evidence="2" type="ORF">Q7X28_15670</name>
</gene>
<dbReference type="Proteomes" id="UP001178281">
    <property type="component" value="Unassembled WGS sequence"/>
</dbReference>
<reference evidence="2" key="1">
    <citation type="submission" date="2023-08" db="EMBL/GenBank/DDBJ databases">
        <title>The draft genome of Tsukamurella strandjordii strain 050030.</title>
        <authorList>
            <person name="Zhao F."/>
            <person name="Feng Y."/>
            <person name="Zong Z."/>
        </authorList>
    </citation>
    <scope>NUCLEOTIDE SEQUENCE</scope>
    <source>
        <strain evidence="2">050030</strain>
    </source>
</reference>
<dbReference type="EMBL" id="JAUTIX010000006">
    <property type="protein sequence ID" value="MDP0399363.1"/>
    <property type="molecule type" value="Genomic_DNA"/>
</dbReference>
<evidence type="ECO:0000313" key="3">
    <source>
        <dbReference type="Proteomes" id="UP001178281"/>
    </source>
</evidence>
<dbReference type="AlphaFoldDB" id="A0AA90NCL8"/>
<dbReference type="RefSeq" id="WP_305112030.1">
    <property type="nucleotide sequence ID" value="NZ_JAUTIX010000006.1"/>
</dbReference>
<comment type="caution">
    <text evidence="2">The sequence shown here is derived from an EMBL/GenBank/DDBJ whole genome shotgun (WGS) entry which is preliminary data.</text>
</comment>
<accession>A0AA90NCL8</accession>
<protein>
    <submittedName>
        <fullName evidence="2">Uncharacterized protein</fullName>
    </submittedName>
</protein>
<proteinExistence type="predicted"/>
<name>A0AA90NCL8_9ACTN</name>
<evidence type="ECO:0000256" key="1">
    <source>
        <dbReference type="SAM" id="MobiDB-lite"/>
    </source>
</evidence>
<feature type="region of interest" description="Disordered" evidence="1">
    <location>
        <begin position="78"/>
        <end position="98"/>
    </location>
</feature>
<keyword evidence="3" id="KW-1185">Reference proteome</keyword>
<organism evidence="2 3">
    <name type="scientific">Tsukamurella strandjordii</name>
    <dbReference type="NCBI Taxonomy" id="147577"/>
    <lineage>
        <taxon>Bacteria</taxon>
        <taxon>Bacillati</taxon>
        <taxon>Actinomycetota</taxon>
        <taxon>Actinomycetes</taxon>
        <taxon>Mycobacteriales</taxon>
        <taxon>Tsukamurellaceae</taxon>
        <taxon>Tsukamurella</taxon>
    </lineage>
</organism>
<evidence type="ECO:0000313" key="2">
    <source>
        <dbReference type="EMBL" id="MDP0399363.1"/>
    </source>
</evidence>
<sequence length="98" mass="10493">MSDQAPSNVVSRLKAFAGRHGGAKAVLQNMGEEGVRITLVGEDGVMGDQIVANEAQARDAAERAGIDTSEWDRELVSKATTEQGHHARMAGYRALDTR</sequence>